<comment type="caution">
    <text evidence="2">The sequence shown here is derived from an EMBL/GenBank/DDBJ whole genome shotgun (WGS) entry which is preliminary data.</text>
</comment>
<feature type="region of interest" description="Disordered" evidence="1">
    <location>
        <begin position="1"/>
        <end position="30"/>
    </location>
</feature>
<keyword evidence="3" id="KW-1185">Reference proteome</keyword>
<organism evidence="2 3">
    <name type="scientific">Apiospora rasikravindrae</name>
    <dbReference type="NCBI Taxonomy" id="990691"/>
    <lineage>
        <taxon>Eukaryota</taxon>
        <taxon>Fungi</taxon>
        <taxon>Dikarya</taxon>
        <taxon>Ascomycota</taxon>
        <taxon>Pezizomycotina</taxon>
        <taxon>Sordariomycetes</taxon>
        <taxon>Xylariomycetidae</taxon>
        <taxon>Amphisphaeriales</taxon>
        <taxon>Apiosporaceae</taxon>
        <taxon>Apiospora</taxon>
    </lineage>
</organism>
<proteinExistence type="predicted"/>
<dbReference type="EMBL" id="JAQQWK010000001">
    <property type="protein sequence ID" value="KAK8054821.1"/>
    <property type="molecule type" value="Genomic_DNA"/>
</dbReference>
<evidence type="ECO:0000256" key="1">
    <source>
        <dbReference type="SAM" id="MobiDB-lite"/>
    </source>
</evidence>
<gene>
    <name evidence="2" type="ORF">PG993_000048</name>
</gene>
<sequence length="101" mass="11628">MLGFPLGSNGWKEEEEQQQQQQQQQTTAGVAIDSDTRWVLACPPRLLHGHCPVDPWIGAIRRLHGDMVELRRPHPVTTTKNQVSGQMFAQWGERCHRRRYG</sequence>
<evidence type="ECO:0000313" key="2">
    <source>
        <dbReference type="EMBL" id="KAK8054821.1"/>
    </source>
</evidence>
<dbReference type="Proteomes" id="UP001444661">
    <property type="component" value="Unassembled WGS sequence"/>
</dbReference>
<accession>A0ABR1U7D5</accession>
<name>A0ABR1U7D5_9PEZI</name>
<protein>
    <submittedName>
        <fullName evidence="2">Uncharacterized protein</fullName>
    </submittedName>
</protein>
<evidence type="ECO:0000313" key="3">
    <source>
        <dbReference type="Proteomes" id="UP001444661"/>
    </source>
</evidence>
<reference evidence="2 3" key="1">
    <citation type="submission" date="2023-01" db="EMBL/GenBank/DDBJ databases">
        <title>Analysis of 21 Apiospora genomes using comparative genomics revels a genus with tremendous synthesis potential of carbohydrate active enzymes and secondary metabolites.</title>
        <authorList>
            <person name="Sorensen T."/>
        </authorList>
    </citation>
    <scope>NUCLEOTIDE SEQUENCE [LARGE SCALE GENOMIC DNA]</scope>
    <source>
        <strain evidence="2 3">CBS 33761</strain>
    </source>
</reference>